<comment type="caution">
    <text evidence="1">The sequence shown here is derived from an EMBL/GenBank/DDBJ whole genome shotgun (WGS) entry which is preliminary data.</text>
</comment>
<gene>
    <name evidence="1" type="ORF">Ddye_030305</name>
</gene>
<reference evidence="1" key="1">
    <citation type="journal article" date="2023" name="Plant J.">
        <title>Genome sequences and population genomics provide insights into the demographic history, inbreeding, and mutation load of two 'living fossil' tree species of Dipteronia.</title>
        <authorList>
            <person name="Feng Y."/>
            <person name="Comes H.P."/>
            <person name="Chen J."/>
            <person name="Zhu S."/>
            <person name="Lu R."/>
            <person name="Zhang X."/>
            <person name="Li P."/>
            <person name="Qiu J."/>
            <person name="Olsen K.M."/>
            <person name="Qiu Y."/>
        </authorList>
    </citation>
    <scope>NUCLEOTIDE SEQUENCE</scope>
    <source>
        <strain evidence="1">KIB01</strain>
    </source>
</reference>
<dbReference type="EMBL" id="JANJYI010000009">
    <property type="protein sequence ID" value="KAK2635513.1"/>
    <property type="molecule type" value="Genomic_DNA"/>
</dbReference>
<dbReference type="AlphaFoldDB" id="A0AAD9TH50"/>
<keyword evidence="2" id="KW-1185">Reference proteome</keyword>
<evidence type="ECO:0000313" key="1">
    <source>
        <dbReference type="EMBL" id="KAK2635513.1"/>
    </source>
</evidence>
<name>A0AAD9TH50_9ROSI</name>
<dbReference type="Proteomes" id="UP001280121">
    <property type="component" value="Unassembled WGS sequence"/>
</dbReference>
<accession>A0AAD9TH50</accession>
<protein>
    <submittedName>
        <fullName evidence="1">Uncharacterized protein</fullName>
    </submittedName>
</protein>
<sequence>MPNQAVDRFEFGPSMICFSAQFEFGTYSAVKLPEEDSATHEKHSTASSFGRFCFLNVAFLISQVHEGVEI</sequence>
<organism evidence="1 2">
    <name type="scientific">Dipteronia dyeriana</name>
    <dbReference type="NCBI Taxonomy" id="168575"/>
    <lineage>
        <taxon>Eukaryota</taxon>
        <taxon>Viridiplantae</taxon>
        <taxon>Streptophyta</taxon>
        <taxon>Embryophyta</taxon>
        <taxon>Tracheophyta</taxon>
        <taxon>Spermatophyta</taxon>
        <taxon>Magnoliopsida</taxon>
        <taxon>eudicotyledons</taxon>
        <taxon>Gunneridae</taxon>
        <taxon>Pentapetalae</taxon>
        <taxon>rosids</taxon>
        <taxon>malvids</taxon>
        <taxon>Sapindales</taxon>
        <taxon>Sapindaceae</taxon>
        <taxon>Hippocastanoideae</taxon>
        <taxon>Acereae</taxon>
        <taxon>Dipteronia</taxon>
    </lineage>
</organism>
<proteinExistence type="predicted"/>
<evidence type="ECO:0000313" key="2">
    <source>
        <dbReference type="Proteomes" id="UP001280121"/>
    </source>
</evidence>